<reference evidence="8 9" key="1">
    <citation type="submission" date="2020-10" db="EMBL/GenBank/DDBJ databases">
        <title>Plant Genome Project.</title>
        <authorList>
            <person name="Zhang R.-G."/>
        </authorList>
    </citation>
    <scope>NUCLEOTIDE SEQUENCE [LARGE SCALE GENOMIC DNA]</scope>
    <source>
        <strain evidence="8">FAFU-HL-1</strain>
        <tissue evidence="8">Leaf</tissue>
    </source>
</reference>
<evidence type="ECO:0000313" key="9">
    <source>
        <dbReference type="Proteomes" id="UP000657918"/>
    </source>
</evidence>
<comment type="similarity">
    <text evidence="1">Belongs to the eukaryotic ribosomal protein eL20 family.</text>
</comment>
<dbReference type="SUPFAM" id="SSF160374">
    <property type="entry name" value="RplX-like"/>
    <property type="match status" value="1"/>
</dbReference>
<comment type="pathway">
    <text evidence="5">Amino-acid degradation; L-valine degradation.</text>
</comment>
<evidence type="ECO:0000256" key="4">
    <source>
        <dbReference type="ARBA" id="ARBA00023274"/>
    </source>
</evidence>
<dbReference type="GO" id="GO:0006574">
    <property type="term" value="P:L-valine catabolic process"/>
    <property type="evidence" value="ECO:0007669"/>
    <property type="project" value="UniProtKB-UniRule"/>
</dbReference>
<proteinExistence type="inferred from homology"/>
<dbReference type="InterPro" id="IPR032259">
    <property type="entry name" value="HIBYL-CoA-H"/>
</dbReference>
<feature type="domain" description="Enoyl-CoA hydratase/isomerase" evidence="7">
    <location>
        <begin position="515"/>
        <end position="592"/>
    </location>
</feature>
<dbReference type="CDD" id="cd06558">
    <property type="entry name" value="crotonase-like"/>
    <property type="match status" value="1"/>
</dbReference>
<dbReference type="InterPro" id="IPR023573">
    <property type="entry name" value="Ribosomal_eL20_dom"/>
</dbReference>
<dbReference type="PANTHER" id="PTHR43176:SF2">
    <property type="entry name" value="3-HYDROXYISOBUTYRYL-COA HYDROLASE-LIKE PROTEIN 5"/>
    <property type="match status" value="1"/>
</dbReference>
<dbReference type="GO" id="GO:0005840">
    <property type="term" value="C:ribosome"/>
    <property type="evidence" value="ECO:0007669"/>
    <property type="project" value="UniProtKB-KW"/>
</dbReference>
<dbReference type="GO" id="GO:0003860">
    <property type="term" value="F:3-hydroxyisobutyryl-CoA hydrolase activity"/>
    <property type="evidence" value="ECO:0007669"/>
    <property type="project" value="UniProtKB-UniRule"/>
</dbReference>
<dbReference type="GO" id="GO:1990904">
    <property type="term" value="C:ribonucleoprotein complex"/>
    <property type="evidence" value="ECO:0007669"/>
    <property type="project" value="UniProtKB-KW"/>
</dbReference>
<comment type="function">
    <text evidence="5">Hydrolyzes 3-hydroxyisobutyryl-CoA (HIBYL-CoA), a saline catabolite. Has high activity toward isobutyryl-CoA. Could be an isobutyryl-CoA dehydrogenase that functions in valine catabolism.</text>
</comment>
<dbReference type="FunFam" id="3.10.20.10:FF:000002">
    <property type="entry name" value="60S ribosomal protein L18a"/>
    <property type="match status" value="1"/>
</dbReference>
<comment type="caution">
    <text evidence="8">The sequence shown here is derived from an EMBL/GenBank/DDBJ whole genome shotgun (WGS) entry which is preliminary data.</text>
</comment>
<dbReference type="AlphaFoldDB" id="A0A835TFH0"/>
<sequence length="637" mass="72926">MVSFRFHQYQVVGRALPTESDEHPKIYRMKLWATNEVRSKSKFWYFLRKLKKVKKSNGQILAINEIFEKNPTKIKNYGIWLRYQSRTGYHNMYKEYRDTTLNGAVEQMYTEMASRHRVRSPCIQIIKTATIPAKLCKRESTKQFHNSKIKFPLVFKKVRPPTRKLKTTYKASRPNLFIFEDNFLEMAQEVVNPEEQVVLGEEIDHVRLITLNRPRQLNVISSKVVSLLADFLEKWEKDDNTKLILIKGAGRAFSAGGDLKMFYDGRTSEDSCLEVVYRMYWLCHHIHTYKKTQVALVHGISMGGGASLMVPMKFSVVTEKTVGFLSLSGVYNEQIGEFLALTGARLNGKELVTAGMATHFVPFEKLPELEKRLISLNSGDENAVKSVIEEFSVNVQLDEGSVLNKLSVIDECFCKDTVVDIIKSLELESSKEGNGWIGAILKGLKRSSPTGLKITLRSDYAPKYEEIHIPLSGWNPAELSFCLNAALWFFVLEFLLQDFLNLSSEPPHRVQQMILLSTRGIREGRKQTLADCMKKEFRLTMNILRTTISADVYEGIRALTIDKDNAPKVVKYGLWDPPTCDEVDDSKVDLVFQPFEENLELQVSENEKHRWSGKYEHSAYAALNATEMAKKNPVSEL</sequence>
<dbReference type="OrthoDB" id="16820at2759"/>
<keyword evidence="3" id="KW-0689">Ribosomal protein</keyword>
<evidence type="ECO:0000256" key="5">
    <source>
        <dbReference type="RuleBase" id="RU369070"/>
    </source>
</evidence>
<gene>
    <name evidence="8" type="ORF">SADUNF_Sadunf02G0048400</name>
</gene>
<comment type="similarity">
    <text evidence="5">Belongs to the enoyl-CoA hydratase/isomerase family.</text>
</comment>
<protein>
    <recommendedName>
        <fullName evidence="5">3-hydroxyisobutyryl-CoA hydrolase</fullName>
        <shortName evidence="5">HIB-CoA hydrolase</shortName>
        <shortName evidence="5">HIBYL-CoA-H</shortName>
        <ecNumber evidence="5">3.1.2.4</ecNumber>
    </recommendedName>
    <alternativeName>
        <fullName evidence="5">3-hydroxyisobutyryl-coenzyme A hydrolase</fullName>
    </alternativeName>
</protein>
<evidence type="ECO:0000256" key="2">
    <source>
        <dbReference type="ARBA" id="ARBA00022801"/>
    </source>
</evidence>
<dbReference type="InterPro" id="IPR029045">
    <property type="entry name" value="ClpP/crotonase-like_dom_sf"/>
</dbReference>
<dbReference type="EMBL" id="JADGMS010000002">
    <property type="protein sequence ID" value="KAF9687000.1"/>
    <property type="molecule type" value="Genomic_DNA"/>
</dbReference>
<evidence type="ECO:0000259" key="7">
    <source>
        <dbReference type="Pfam" id="PF16113"/>
    </source>
</evidence>
<name>A0A835TFH0_9ROSI</name>
<organism evidence="8 9">
    <name type="scientific">Salix dunnii</name>
    <dbReference type="NCBI Taxonomy" id="1413687"/>
    <lineage>
        <taxon>Eukaryota</taxon>
        <taxon>Viridiplantae</taxon>
        <taxon>Streptophyta</taxon>
        <taxon>Embryophyta</taxon>
        <taxon>Tracheophyta</taxon>
        <taxon>Spermatophyta</taxon>
        <taxon>Magnoliopsida</taxon>
        <taxon>eudicotyledons</taxon>
        <taxon>Gunneridae</taxon>
        <taxon>Pentapetalae</taxon>
        <taxon>rosids</taxon>
        <taxon>fabids</taxon>
        <taxon>Malpighiales</taxon>
        <taxon>Salicaceae</taxon>
        <taxon>Saliceae</taxon>
        <taxon>Salix</taxon>
    </lineage>
</organism>
<dbReference type="HAMAP" id="MF_00273">
    <property type="entry name" value="Ribosomal_eL20"/>
    <property type="match status" value="1"/>
</dbReference>
<dbReference type="Pfam" id="PF01775">
    <property type="entry name" value="Ribosomal_L18A"/>
    <property type="match status" value="1"/>
</dbReference>
<evidence type="ECO:0000259" key="6">
    <source>
        <dbReference type="Pfam" id="PF01775"/>
    </source>
</evidence>
<dbReference type="EC" id="3.1.2.4" evidence="5"/>
<accession>A0A835TFH0</accession>
<dbReference type="Proteomes" id="UP000657918">
    <property type="component" value="Unassembled WGS sequence"/>
</dbReference>
<keyword evidence="9" id="KW-1185">Reference proteome</keyword>
<evidence type="ECO:0000313" key="8">
    <source>
        <dbReference type="EMBL" id="KAF9687000.1"/>
    </source>
</evidence>
<dbReference type="SUPFAM" id="SSF52096">
    <property type="entry name" value="ClpP/crotonase"/>
    <property type="match status" value="1"/>
</dbReference>
<keyword evidence="4" id="KW-0687">Ribonucleoprotein</keyword>
<feature type="domain" description="Large ribosomal subunit protein eL20" evidence="6">
    <location>
        <begin position="7"/>
        <end position="128"/>
    </location>
</feature>
<dbReference type="FunFam" id="3.10.20.10:FF:000001">
    <property type="entry name" value="60S ribosomal protein L18a"/>
    <property type="match status" value="1"/>
</dbReference>
<comment type="catalytic activity">
    <reaction evidence="5">
        <text>3-hydroxy-2-methylpropanoyl-CoA + H2O = 3-hydroxy-2-methylpropanoate + CoA + H(+)</text>
        <dbReference type="Rhea" id="RHEA:20888"/>
        <dbReference type="ChEBI" id="CHEBI:11805"/>
        <dbReference type="ChEBI" id="CHEBI:15377"/>
        <dbReference type="ChEBI" id="CHEBI:15378"/>
        <dbReference type="ChEBI" id="CHEBI:57287"/>
        <dbReference type="ChEBI" id="CHEBI:57340"/>
        <dbReference type="EC" id="3.1.2.4"/>
    </reaction>
</comment>
<dbReference type="GO" id="GO:0006412">
    <property type="term" value="P:translation"/>
    <property type="evidence" value="ECO:0007669"/>
    <property type="project" value="InterPro"/>
</dbReference>
<evidence type="ECO:0000256" key="1">
    <source>
        <dbReference type="ARBA" id="ARBA00009362"/>
    </source>
</evidence>
<dbReference type="PANTHER" id="PTHR43176">
    <property type="entry name" value="3-HYDROXYISOBUTYRYL-COA HYDROLASE-RELATED"/>
    <property type="match status" value="1"/>
</dbReference>
<keyword evidence="2 5" id="KW-0378">Hydrolase</keyword>
<dbReference type="InterPro" id="IPR028877">
    <property type="entry name" value="Ribosomal_eL20"/>
</dbReference>
<dbReference type="Gene3D" id="3.90.226.10">
    <property type="entry name" value="2-enoyl-CoA Hydratase, Chain A, domain 1"/>
    <property type="match status" value="2"/>
</dbReference>
<evidence type="ECO:0000256" key="3">
    <source>
        <dbReference type="ARBA" id="ARBA00022980"/>
    </source>
</evidence>
<dbReference type="Gene3D" id="3.10.20.10">
    <property type="match status" value="2"/>
</dbReference>
<dbReference type="GO" id="GO:0003735">
    <property type="term" value="F:structural constituent of ribosome"/>
    <property type="evidence" value="ECO:0007669"/>
    <property type="project" value="InterPro"/>
</dbReference>
<dbReference type="Pfam" id="PF16113">
    <property type="entry name" value="ECH_2"/>
    <property type="match status" value="2"/>
</dbReference>
<dbReference type="InterPro" id="IPR045004">
    <property type="entry name" value="ECH_dom"/>
</dbReference>
<feature type="domain" description="Enoyl-CoA hydratase/isomerase" evidence="7">
    <location>
        <begin position="206"/>
        <end position="458"/>
    </location>
</feature>